<comment type="function">
    <text evidence="8">Functions as a component of the DNA-binding general transcription factor complex TFIID. Binding of TFIID to a promoter (with or without TATA element) is the initial step in pre-initiation complex (PIC) formation. TFIID plays a key role in the regulation of gene expression by RNA polymerase II through different activities such as transcription activator interaction, core promoter recognition and selectivity, TFIIA and TFIIB interaction, chromatin modification (histone acetylation by TAF1), facilitation of DNA opening and initiation of transcription.</text>
</comment>
<dbReference type="PANTHER" id="PTHR15137">
    <property type="entry name" value="TRANSCRIPTION INITIATION FACTOR TFIID"/>
    <property type="match status" value="1"/>
</dbReference>
<evidence type="ECO:0000313" key="14">
    <source>
        <dbReference type="Proteomes" id="UP000242180"/>
    </source>
</evidence>
<proteinExistence type="inferred from homology"/>
<dbReference type="InterPro" id="IPR001487">
    <property type="entry name" value="Bromodomain"/>
</dbReference>
<feature type="region of interest" description="Disordered" evidence="11">
    <location>
        <begin position="1288"/>
        <end position="1314"/>
    </location>
</feature>
<evidence type="ECO:0000256" key="9">
    <source>
        <dbReference type="ARBA" id="ARBA00076306"/>
    </source>
</evidence>
<dbReference type="PROSITE" id="PS00633">
    <property type="entry name" value="BROMODOMAIN_1"/>
    <property type="match status" value="2"/>
</dbReference>
<dbReference type="SUPFAM" id="SSF55486">
    <property type="entry name" value="Metalloproteases ('zincins'), catalytic domain"/>
    <property type="match status" value="1"/>
</dbReference>
<dbReference type="InParanoid" id="A0A1X2HJ53"/>
<dbReference type="SUPFAM" id="SSF47370">
    <property type="entry name" value="Bromodomain"/>
    <property type="match status" value="2"/>
</dbReference>
<dbReference type="InterPro" id="IPR018359">
    <property type="entry name" value="Bromodomain_CS"/>
</dbReference>
<dbReference type="Pfam" id="PF00439">
    <property type="entry name" value="Bromodomain"/>
    <property type="match status" value="2"/>
</dbReference>
<evidence type="ECO:0000313" key="13">
    <source>
        <dbReference type="EMBL" id="ORY99069.1"/>
    </source>
</evidence>
<comment type="subcellular location">
    <subcellularLocation>
        <location evidence="1">Nucleus</location>
    </subcellularLocation>
</comment>
<dbReference type="PROSITE" id="PS50014">
    <property type="entry name" value="BROMODOMAIN_2"/>
    <property type="match status" value="2"/>
</dbReference>
<dbReference type="GO" id="GO:0000976">
    <property type="term" value="F:transcription cis-regulatory region binding"/>
    <property type="evidence" value="ECO:0007669"/>
    <property type="project" value="TreeGrafter"/>
</dbReference>
<keyword evidence="4" id="KW-0805">Transcription regulation</keyword>
<dbReference type="OMA" id="EQPDYQW"/>
<dbReference type="Gene3D" id="2.60.40.1730">
    <property type="entry name" value="tricorn interacting facor f3 domain"/>
    <property type="match status" value="1"/>
</dbReference>
<keyword evidence="5 10" id="KW-0103">Bromodomain</keyword>
<dbReference type="Gene3D" id="1.10.390.10">
    <property type="entry name" value="Neutral Protease Domain 2"/>
    <property type="match status" value="1"/>
</dbReference>
<dbReference type="CDD" id="cd04369">
    <property type="entry name" value="Bromodomain"/>
    <property type="match status" value="2"/>
</dbReference>
<comment type="caution">
    <text evidence="13">The sequence shown here is derived from an EMBL/GenBank/DDBJ whole genome shotgun (WGS) entry which is preliminary data.</text>
</comment>
<dbReference type="InterPro" id="IPR057991">
    <property type="entry name" value="TPR_TAF2_C"/>
</dbReference>
<evidence type="ECO:0000256" key="11">
    <source>
        <dbReference type="SAM" id="MobiDB-lite"/>
    </source>
</evidence>
<dbReference type="SMART" id="SM00297">
    <property type="entry name" value="BROMO"/>
    <property type="match status" value="2"/>
</dbReference>
<keyword evidence="7" id="KW-0539">Nucleus</keyword>
<dbReference type="GO" id="GO:0005669">
    <property type="term" value="C:transcription factor TFIID complex"/>
    <property type="evidence" value="ECO:0007669"/>
    <property type="project" value="InterPro"/>
</dbReference>
<dbReference type="Pfam" id="PF25577">
    <property type="entry name" value="TPR_TAF2_C"/>
    <property type="match status" value="1"/>
</dbReference>
<dbReference type="Gene3D" id="1.20.920.10">
    <property type="entry name" value="Bromodomain-like"/>
    <property type="match status" value="2"/>
</dbReference>
<dbReference type="InterPro" id="IPR027268">
    <property type="entry name" value="Peptidase_M4/M1_CTD_sf"/>
</dbReference>
<feature type="region of interest" description="Disordered" evidence="11">
    <location>
        <begin position="960"/>
        <end position="1074"/>
    </location>
</feature>
<evidence type="ECO:0000256" key="10">
    <source>
        <dbReference type="PROSITE-ProRule" id="PRU00035"/>
    </source>
</evidence>
<dbReference type="InterPro" id="IPR042097">
    <property type="entry name" value="Aminopeptidase_N-like_N_sf"/>
</dbReference>
<evidence type="ECO:0000256" key="6">
    <source>
        <dbReference type="ARBA" id="ARBA00023163"/>
    </source>
</evidence>
<dbReference type="PANTHER" id="PTHR15137:SF9">
    <property type="entry name" value="TRANSCRIPTION INITIATION FACTOR TFIID SUBUNIT 2"/>
    <property type="match status" value="1"/>
</dbReference>
<dbReference type="InterPro" id="IPR037813">
    <property type="entry name" value="TAF2"/>
</dbReference>
<feature type="compositionally biased region" description="Low complexity" evidence="11">
    <location>
        <begin position="1040"/>
        <end position="1056"/>
    </location>
</feature>
<accession>A0A1X2HJ53</accession>
<evidence type="ECO:0000256" key="1">
    <source>
        <dbReference type="ARBA" id="ARBA00004123"/>
    </source>
</evidence>
<keyword evidence="6" id="KW-0804">Transcription</keyword>
<dbReference type="CDD" id="cd09839">
    <property type="entry name" value="M1_like_TAF2"/>
    <property type="match status" value="1"/>
</dbReference>
<dbReference type="GO" id="GO:0006367">
    <property type="term" value="P:transcription initiation at RNA polymerase II promoter"/>
    <property type="evidence" value="ECO:0007669"/>
    <property type="project" value="TreeGrafter"/>
</dbReference>
<dbReference type="EMBL" id="MCGN01000003">
    <property type="protein sequence ID" value="ORY99069.1"/>
    <property type="molecule type" value="Genomic_DNA"/>
</dbReference>
<feature type="domain" description="Bromo" evidence="12">
    <location>
        <begin position="1089"/>
        <end position="1161"/>
    </location>
</feature>
<evidence type="ECO:0000256" key="2">
    <source>
        <dbReference type="ARBA" id="ARBA00010937"/>
    </source>
</evidence>
<evidence type="ECO:0000256" key="5">
    <source>
        <dbReference type="ARBA" id="ARBA00023117"/>
    </source>
</evidence>
<keyword evidence="14" id="KW-1185">Reference proteome</keyword>
<feature type="compositionally biased region" description="Basic and acidic residues" evidence="11">
    <location>
        <begin position="977"/>
        <end position="987"/>
    </location>
</feature>
<evidence type="ECO:0000256" key="7">
    <source>
        <dbReference type="ARBA" id="ARBA00023242"/>
    </source>
</evidence>
<dbReference type="FunCoup" id="A0A1X2HJ53">
    <property type="interactions" value="570"/>
</dbReference>
<dbReference type="Proteomes" id="UP000242180">
    <property type="component" value="Unassembled WGS sequence"/>
</dbReference>
<comment type="similarity">
    <text evidence="2">Belongs to the TAF2 family.</text>
</comment>
<dbReference type="OrthoDB" id="308861at2759"/>
<sequence length="1314" mass="149440">MYTVNQPLPGSTRAWLPCIDSISERCTWDMEFIVPQRMSSYGNTNTDGLLDEDEEILVVCSGEVIEQVAHPSDPHKKIVHYSLPVPTPAPFIGFAIGPFHMIKLTPSQLQEEFLAGSKLDENQQQSLLAEINMMSNIYAFALPGHEDDLVTSCSFLMHAMHFYGQEYGSYPFSDYKIAFVEDTWNDTNSCASLAICSSHLLHSADVVDQTYNTRRLLSLALARQWFGVHIVPKAWPDIWLIYGLANLMASLFIKRHLGNSEYRLRMKRDIDLCCSLDVNRAPLYSSSLPQPLDPEDLDFIELKAPLVLYMLDKRMCKGGHTLGFSRVLPKILVSALSGELANNAISTHYFLRMCRKVSGYDTRTFGEEWIYKSGCPRFTFSYQFNRKKMVVEFYMSQSNTSSVHTGEPLTNDQGLITTLFTGSLTARVHEADGTPYEHILDIREKTHKFEVQFNTKYKRIRRNTKRFLAKQAAAAAAVAEEDPEDEEHMLGITPMLGLGMPVFEDPAQRQEWRITEWGQDDDDTSGAASATFDWIRLDSEFEWLCVMDFNQPDYMWAAQLTKDRDVVAQYEASNALRRLPSLQTSTSLLRALLDPKCFYKIRMEAAYALATCATEELNWTGLLQLSRAFEKSYAFSLTASNLNINDDLPITPVIPKSNDFSSLPDYFVLKGMVIAFSEVRDRYGRVPLKVREFLLDLLKYNDNTGNEFSDGYYIATLISALGDAFISAPEREEDQVENDPNAVQLLEAAKAEIERFRTLDFVVPSYHNIVTQSCIQTMSKWMLNGWMEVDLKRFLSYTRYGNYIDVRCAAFDSLFVLGGVDNEKLTQYFISVMTSDPSVRVAHYVARSMLAWLGLVMKERMGGLRSKFAEEFAEEEGHAVLEEGLREQQMATQNEIAASIENLRKRFEENSYLKQTFWKLLNSKEDLPRLDHCVRKYLLQICEYIFKPLETGVKVTIRMPPTEKPNEPAPALLKLTIPKDKEKDKEPQPPATTITTTGPAKAEKKKPPTTPPQPPIKKTIVRIRPPQVKKEIPVSPPPSSTASPEPSESTSVSVAHPAPPLQQQPPAKRVKREEPGFIKECRRILAKLRKHRSAFLFAQPVDEARDMAPGYYDLIKKPMDFGKIKDKLDKAEYADFHQFEDDVRLVFNNCYTYNAPATYVHGEGKSMEALFDKEIGQKPGLEKNQEKKVRKILGKLQKHPSGRFFLKPVDEQRDGAPDYYKHITEPMDLGTIRTKLNKGEYTSFQGFENDVRLMLRNCYTYNSPGTFVHGEGKTLEGVFENELGQLRSKEQDQNRTISEGTDPISATTPPHPSV</sequence>
<dbReference type="FunFam" id="1.10.390.10:FF:000011">
    <property type="entry name" value="Transcription initiation factor TFIID subunit"/>
    <property type="match status" value="1"/>
</dbReference>
<gene>
    <name evidence="13" type="ORF">BCR43DRAFT_455528</name>
</gene>
<dbReference type="PRINTS" id="PR00503">
    <property type="entry name" value="BROMODOMAIN"/>
</dbReference>
<evidence type="ECO:0000256" key="3">
    <source>
        <dbReference type="ARBA" id="ARBA00017363"/>
    </source>
</evidence>
<protein>
    <recommendedName>
        <fullName evidence="3">Transcription initiation factor TFIID subunit 2</fullName>
    </recommendedName>
    <alternativeName>
        <fullName evidence="9">TBP-associated factor 2</fullName>
    </alternativeName>
</protein>
<dbReference type="GO" id="GO:0016251">
    <property type="term" value="F:RNA polymerase II general transcription initiation factor activity"/>
    <property type="evidence" value="ECO:0007669"/>
    <property type="project" value="TreeGrafter"/>
</dbReference>
<feature type="domain" description="Bromo" evidence="12">
    <location>
        <begin position="1197"/>
        <end position="1269"/>
    </location>
</feature>
<dbReference type="InterPro" id="IPR057345">
    <property type="entry name" value="Ig-like_TAF2"/>
</dbReference>
<dbReference type="STRING" id="13706.A0A1X2HJ53"/>
<evidence type="ECO:0000256" key="8">
    <source>
        <dbReference type="ARBA" id="ARBA00025346"/>
    </source>
</evidence>
<name>A0A1X2HJ53_SYNRA</name>
<evidence type="ECO:0000259" key="12">
    <source>
        <dbReference type="PROSITE" id="PS50014"/>
    </source>
</evidence>
<dbReference type="GO" id="GO:0003682">
    <property type="term" value="F:chromatin binding"/>
    <property type="evidence" value="ECO:0007669"/>
    <property type="project" value="TreeGrafter"/>
</dbReference>
<feature type="compositionally biased region" description="Polar residues" evidence="11">
    <location>
        <begin position="1294"/>
        <end position="1308"/>
    </location>
</feature>
<reference evidence="13 14" key="1">
    <citation type="submission" date="2016-07" db="EMBL/GenBank/DDBJ databases">
        <title>Pervasive Adenine N6-methylation of Active Genes in Fungi.</title>
        <authorList>
            <consortium name="DOE Joint Genome Institute"/>
            <person name="Mondo S.J."/>
            <person name="Dannebaum R.O."/>
            <person name="Kuo R.C."/>
            <person name="Labutti K."/>
            <person name="Haridas S."/>
            <person name="Kuo A."/>
            <person name="Salamov A."/>
            <person name="Ahrendt S.R."/>
            <person name="Lipzen A."/>
            <person name="Sullivan W."/>
            <person name="Andreopoulos W.B."/>
            <person name="Clum A."/>
            <person name="Lindquist E."/>
            <person name="Daum C."/>
            <person name="Ramamoorthy G.K."/>
            <person name="Gryganskyi A."/>
            <person name="Culley D."/>
            <person name="Magnuson J.K."/>
            <person name="James T.Y."/>
            <person name="O'Malley M.A."/>
            <person name="Stajich J.E."/>
            <person name="Spatafora J.W."/>
            <person name="Visel A."/>
            <person name="Grigoriev I.V."/>
        </authorList>
    </citation>
    <scope>NUCLEOTIDE SEQUENCE [LARGE SCALE GENOMIC DNA]</scope>
    <source>
        <strain evidence="13 14">NRRL 2496</strain>
    </source>
</reference>
<organism evidence="13 14">
    <name type="scientific">Syncephalastrum racemosum</name>
    <name type="common">Filamentous fungus</name>
    <dbReference type="NCBI Taxonomy" id="13706"/>
    <lineage>
        <taxon>Eukaryota</taxon>
        <taxon>Fungi</taxon>
        <taxon>Fungi incertae sedis</taxon>
        <taxon>Mucoromycota</taxon>
        <taxon>Mucoromycotina</taxon>
        <taxon>Mucoromycetes</taxon>
        <taxon>Mucorales</taxon>
        <taxon>Syncephalastraceae</taxon>
        <taxon>Syncephalastrum</taxon>
    </lineage>
</organism>
<dbReference type="SUPFAM" id="SSF63737">
    <property type="entry name" value="Leukotriene A4 hydrolase N-terminal domain"/>
    <property type="match status" value="1"/>
</dbReference>
<dbReference type="Pfam" id="PF25316">
    <property type="entry name" value="TAF2_3rd"/>
    <property type="match status" value="1"/>
</dbReference>
<evidence type="ECO:0000256" key="4">
    <source>
        <dbReference type="ARBA" id="ARBA00023015"/>
    </source>
</evidence>
<feature type="compositionally biased region" description="Low complexity" evidence="11">
    <location>
        <begin position="991"/>
        <end position="1000"/>
    </location>
</feature>
<dbReference type="GO" id="GO:0006325">
    <property type="term" value="P:chromatin organization"/>
    <property type="evidence" value="ECO:0007669"/>
    <property type="project" value="UniProtKB-ARBA"/>
</dbReference>
<dbReference type="InterPro" id="IPR036427">
    <property type="entry name" value="Bromodomain-like_sf"/>
</dbReference>